<evidence type="ECO:0000313" key="3">
    <source>
        <dbReference type="Proteomes" id="UP001642464"/>
    </source>
</evidence>
<accession>A0ABP0M9F8</accession>
<evidence type="ECO:0000313" key="2">
    <source>
        <dbReference type="EMBL" id="CAK9048136.1"/>
    </source>
</evidence>
<dbReference type="Gene3D" id="1.10.238.10">
    <property type="entry name" value="EF-hand"/>
    <property type="match status" value="2"/>
</dbReference>
<dbReference type="CDD" id="cd00051">
    <property type="entry name" value="EFh"/>
    <property type="match status" value="1"/>
</dbReference>
<dbReference type="Pfam" id="PF13499">
    <property type="entry name" value="EF-hand_7"/>
    <property type="match status" value="1"/>
</dbReference>
<proteinExistence type="predicted"/>
<organism evidence="2 3">
    <name type="scientific">Durusdinium trenchii</name>
    <dbReference type="NCBI Taxonomy" id="1381693"/>
    <lineage>
        <taxon>Eukaryota</taxon>
        <taxon>Sar</taxon>
        <taxon>Alveolata</taxon>
        <taxon>Dinophyceae</taxon>
        <taxon>Suessiales</taxon>
        <taxon>Symbiodiniaceae</taxon>
        <taxon>Durusdinium</taxon>
    </lineage>
</organism>
<dbReference type="GO" id="GO:0016301">
    <property type="term" value="F:kinase activity"/>
    <property type="evidence" value="ECO:0007669"/>
    <property type="project" value="UniProtKB-KW"/>
</dbReference>
<protein>
    <submittedName>
        <fullName evidence="2">Calcium-dependent protein kinase 2 (PfCDPK2)</fullName>
    </submittedName>
</protein>
<evidence type="ECO:0000259" key="1">
    <source>
        <dbReference type="PROSITE" id="PS50222"/>
    </source>
</evidence>
<keyword evidence="2" id="KW-0418">Kinase</keyword>
<dbReference type="SMART" id="SM00054">
    <property type="entry name" value="EFh"/>
    <property type="match status" value="2"/>
</dbReference>
<dbReference type="SUPFAM" id="SSF47473">
    <property type="entry name" value="EF-hand"/>
    <property type="match status" value="1"/>
</dbReference>
<name>A0ABP0M9F8_9DINO</name>
<dbReference type="PROSITE" id="PS50222">
    <property type="entry name" value="EF_HAND_2"/>
    <property type="match status" value="2"/>
</dbReference>
<dbReference type="Proteomes" id="UP001642464">
    <property type="component" value="Unassembled WGS sequence"/>
</dbReference>
<feature type="domain" description="EF-hand" evidence="1">
    <location>
        <begin position="35"/>
        <end position="70"/>
    </location>
</feature>
<dbReference type="InterPro" id="IPR002048">
    <property type="entry name" value="EF_hand_dom"/>
</dbReference>
<dbReference type="EMBL" id="CAXAMM010020557">
    <property type="protein sequence ID" value="CAK9048136.1"/>
    <property type="molecule type" value="Genomic_DNA"/>
</dbReference>
<dbReference type="InterPro" id="IPR011992">
    <property type="entry name" value="EF-hand-dom_pair"/>
</dbReference>
<reference evidence="2 3" key="1">
    <citation type="submission" date="2024-02" db="EMBL/GenBank/DDBJ databases">
        <authorList>
            <person name="Chen Y."/>
            <person name="Shah S."/>
            <person name="Dougan E. K."/>
            <person name="Thang M."/>
            <person name="Chan C."/>
        </authorList>
    </citation>
    <scope>NUCLEOTIDE SEQUENCE [LARGE SCALE GENOMIC DNA]</scope>
</reference>
<comment type="caution">
    <text evidence="2">The sequence shown here is derived from an EMBL/GenBank/DDBJ whole genome shotgun (WGS) entry which is preliminary data.</text>
</comment>
<keyword evidence="3" id="KW-1185">Reference proteome</keyword>
<feature type="domain" description="EF-hand" evidence="1">
    <location>
        <begin position="73"/>
        <end position="100"/>
    </location>
</feature>
<keyword evidence="2" id="KW-0808">Transferase</keyword>
<gene>
    <name evidence="2" type="ORF">SCF082_LOCUS26858</name>
</gene>
<sequence length="120" mass="13417">MGEISDLNTLYSTGQKGKVHYTEWLAATMKPSTLATDKAIKQVFHYLDIDQTGKIKPHELYRVLGCNNAVTTVIQAADADGDSVIDEEEFRALMRNMAKRLDKAEVHPRRLGFQLNLAPA</sequence>